<evidence type="ECO:0000256" key="1">
    <source>
        <dbReference type="ARBA" id="ARBA00022553"/>
    </source>
</evidence>
<keyword evidence="1 2" id="KW-0597">Phosphoprotein</keyword>
<organism evidence="4 5">
    <name type="scientific">Tunturiibacter lichenicola</name>
    <dbReference type="NCBI Taxonomy" id="2051959"/>
    <lineage>
        <taxon>Bacteria</taxon>
        <taxon>Pseudomonadati</taxon>
        <taxon>Acidobacteriota</taxon>
        <taxon>Terriglobia</taxon>
        <taxon>Terriglobales</taxon>
        <taxon>Acidobacteriaceae</taxon>
        <taxon>Tunturiibacter</taxon>
    </lineage>
</organism>
<name>A0A7Y9NRD8_9BACT</name>
<dbReference type="PANTHER" id="PTHR44591">
    <property type="entry name" value="STRESS RESPONSE REGULATOR PROTEIN 1"/>
    <property type="match status" value="1"/>
</dbReference>
<proteinExistence type="predicted"/>
<dbReference type="PROSITE" id="PS50110">
    <property type="entry name" value="RESPONSE_REGULATORY"/>
    <property type="match status" value="1"/>
</dbReference>
<dbReference type="GO" id="GO:0000160">
    <property type="term" value="P:phosphorelay signal transduction system"/>
    <property type="evidence" value="ECO:0007669"/>
    <property type="project" value="InterPro"/>
</dbReference>
<dbReference type="InterPro" id="IPR011006">
    <property type="entry name" value="CheY-like_superfamily"/>
</dbReference>
<evidence type="ECO:0000313" key="4">
    <source>
        <dbReference type="EMBL" id="NYF54156.1"/>
    </source>
</evidence>
<reference evidence="4 5" key="1">
    <citation type="submission" date="2020-07" db="EMBL/GenBank/DDBJ databases">
        <title>Genomic Encyclopedia of Type Strains, Phase IV (KMG-V): Genome sequencing to study the core and pangenomes of soil and plant-associated prokaryotes.</title>
        <authorList>
            <person name="Whitman W."/>
        </authorList>
    </citation>
    <scope>NUCLEOTIDE SEQUENCE [LARGE SCALE GENOMIC DNA]</scope>
    <source>
        <strain evidence="4 5">M8UP30</strain>
    </source>
</reference>
<protein>
    <submittedName>
        <fullName evidence="4">FixJ family two-component response regulator</fullName>
    </submittedName>
</protein>
<dbReference type="SMART" id="SM00448">
    <property type="entry name" value="REC"/>
    <property type="match status" value="1"/>
</dbReference>
<feature type="domain" description="Response regulatory" evidence="3">
    <location>
        <begin position="7"/>
        <end position="121"/>
    </location>
</feature>
<feature type="modified residue" description="4-aspartylphosphate" evidence="2">
    <location>
        <position position="56"/>
    </location>
</feature>
<gene>
    <name evidence="4" type="ORF">HDF12_004578</name>
</gene>
<dbReference type="SUPFAM" id="SSF52172">
    <property type="entry name" value="CheY-like"/>
    <property type="match status" value="1"/>
</dbReference>
<sequence length="127" mass="13636">MGTQTRTIAVIDDDPRVLESLINLLTSCGYQAEGYGSAEEFLDLGGLQKSSCVITDVEMRQMSGLGLLHHINSTESPLPVVIITGKPSENSESFYLEKGAVGFFRKPVDGDALVDLLKGVCRNTAST</sequence>
<dbReference type="InterPro" id="IPR001789">
    <property type="entry name" value="Sig_transdc_resp-reg_receiver"/>
</dbReference>
<accession>A0A7Y9NRD8</accession>
<dbReference type="EMBL" id="JACCCV010000003">
    <property type="protein sequence ID" value="NYF54156.1"/>
    <property type="molecule type" value="Genomic_DNA"/>
</dbReference>
<dbReference type="AlphaFoldDB" id="A0A7Y9NRD8"/>
<dbReference type="PANTHER" id="PTHR44591:SF25">
    <property type="entry name" value="CHEMOTAXIS TWO-COMPONENT RESPONSE REGULATOR"/>
    <property type="match status" value="1"/>
</dbReference>
<dbReference type="InterPro" id="IPR050595">
    <property type="entry name" value="Bact_response_regulator"/>
</dbReference>
<comment type="caution">
    <text evidence="4">The sequence shown here is derived from an EMBL/GenBank/DDBJ whole genome shotgun (WGS) entry which is preliminary data.</text>
</comment>
<dbReference type="Gene3D" id="3.40.50.2300">
    <property type="match status" value="1"/>
</dbReference>
<evidence type="ECO:0000256" key="2">
    <source>
        <dbReference type="PROSITE-ProRule" id="PRU00169"/>
    </source>
</evidence>
<evidence type="ECO:0000259" key="3">
    <source>
        <dbReference type="PROSITE" id="PS50110"/>
    </source>
</evidence>
<dbReference type="Pfam" id="PF00072">
    <property type="entry name" value="Response_reg"/>
    <property type="match status" value="1"/>
</dbReference>
<evidence type="ECO:0000313" key="5">
    <source>
        <dbReference type="Proteomes" id="UP000534186"/>
    </source>
</evidence>
<dbReference type="Proteomes" id="UP000534186">
    <property type="component" value="Unassembled WGS sequence"/>
</dbReference>